<keyword evidence="9" id="KW-0406">Ion transport</keyword>
<dbReference type="Gene3D" id="3.40.50.300">
    <property type="entry name" value="P-loop containing nucleotide triphosphate hydrolases"/>
    <property type="match status" value="1"/>
</dbReference>
<dbReference type="Proteomes" id="UP000240481">
    <property type="component" value="Unassembled WGS sequence"/>
</dbReference>
<protein>
    <submittedName>
        <fullName evidence="12">ABC transporter ATP-binding protein</fullName>
    </submittedName>
</protein>
<dbReference type="PANTHER" id="PTHR42771:SF2">
    <property type="entry name" value="IRON(3+)-HYDROXAMATE IMPORT ATP-BINDING PROTEIN FHUC"/>
    <property type="match status" value="1"/>
</dbReference>
<dbReference type="InterPro" id="IPR027417">
    <property type="entry name" value="P-loop_NTPase"/>
</dbReference>
<evidence type="ECO:0000256" key="7">
    <source>
        <dbReference type="ARBA" id="ARBA00022840"/>
    </source>
</evidence>
<dbReference type="RefSeq" id="WP_048897655.1">
    <property type="nucleotide sequence ID" value="NZ_AP024853.1"/>
</dbReference>
<dbReference type="Pfam" id="PF00005">
    <property type="entry name" value="ABC_tran"/>
    <property type="match status" value="1"/>
</dbReference>
<dbReference type="InterPro" id="IPR003593">
    <property type="entry name" value="AAA+_ATPase"/>
</dbReference>
<dbReference type="InterPro" id="IPR003439">
    <property type="entry name" value="ABC_transporter-like_ATP-bd"/>
</dbReference>
<keyword evidence="13" id="KW-1185">Reference proteome</keyword>
<evidence type="ECO:0000256" key="6">
    <source>
        <dbReference type="ARBA" id="ARBA00022741"/>
    </source>
</evidence>
<keyword evidence="7 12" id="KW-0067">ATP-binding</keyword>
<keyword evidence="3" id="KW-0813">Transport</keyword>
<keyword evidence="5" id="KW-0410">Iron transport</keyword>
<dbReference type="GO" id="GO:0006826">
    <property type="term" value="P:iron ion transport"/>
    <property type="evidence" value="ECO:0007669"/>
    <property type="project" value="UniProtKB-KW"/>
</dbReference>
<evidence type="ECO:0000256" key="4">
    <source>
        <dbReference type="ARBA" id="ARBA00022475"/>
    </source>
</evidence>
<dbReference type="OrthoDB" id="5292475at2"/>
<keyword evidence="10" id="KW-0472">Membrane</keyword>
<gene>
    <name evidence="12" type="ORF">C9I94_07215</name>
</gene>
<keyword evidence="4" id="KW-1003">Cell membrane</keyword>
<feature type="domain" description="ABC transporter" evidence="11">
    <location>
        <begin position="2"/>
        <end position="238"/>
    </location>
</feature>
<comment type="caution">
    <text evidence="12">The sequence shown here is derived from an EMBL/GenBank/DDBJ whole genome shotgun (WGS) entry which is preliminary data.</text>
</comment>
<keyword evidence="6" id="KW-0547">Nucleotide-binding</keyword>
<sequence length="255" mass="27918">MFELNNIRVNRGGRDILTIDELKIDSQAFTVVLGHNGSGKSTMVNLLAGQTTPDTGSITLNGEALSSLSAKKLAQQIAFLPQKLPDVAGLTVQELVRLGRFPWRGTFGRWKNEDQQIIEHAMQQTDTAKYADHLADRLSGGERQRAWVSMLLAQQSPVLILDEPTSALDVGHQYQLMTLLSELNQATGKGIIVILHDLNLALRYATQIIALHQGKVAFTGPTDVLHNEPALSQLYGAQIQLIDHPQQASKVAIVC</sequence>
<dbReference type="SMART" id="SM00382">
    <property type="entry name" value="AAA"/>
    <property type="match status" value="1"/>
</dbReference>
<dbReference type="GO" id="GO:0005886">
    <property type="term" value="C:plasma membrane"/>
    <property type="evidence" value="ECO:0007669"/>
    <property type="project" value="UniProtKB-SubCell"/>
</dbReference>
<dbReference type="InterPro" id="IPR051535">
    <property type="entry name" value="Siderophore_ABC-ATPase"/>
</dbReference>
<evidence type="ECO:0000256" key="5">
    <source>
        <dbReference type="ARBA" id="ARBA00022496"/>
    </source>
</evidence>
<dbReference type="PANTHER" id="PTHR42771">
    <property type="entry name" value="IRON(3+)-HYDROXAMATE IMPORT ATP-BINDING PROTEIN FHUC"/>
    <property type="match status" value="1"/>
</dbReference>
<evidence type="ECO:0000256" key="8">
    <source>
        <dbReference type="ARBA" id="ARBA00023004"/>
    </source>
</evidence>
<dbReference type="PROSITE" id="PS50893">
    <property type="entry name" value="ABC_TRANSPORTER_2"/>
    <property type="match status" value="1"/>
</dbReference>
<proteinExistence type="inferred from homology"/>
<dbReference type="CDD" id="cd03214">
    <property type="entry name" value="ABC_Iron-Siderophores_B12_Hemin"/>
    <property type="match status" value="1"/>
</dbReference>
<evidence type="ECO:0000256" key="1">
    <source>
        <dbReference type="ARBA" id="ARBA00004202"/>
    </source>
</evidence>
<dbReference type="GO" id="GO:0016887">
    <property type="term" value="F:ATP hydrolysis activity"/>
    <property type="evidence" value="ECO:0007669"/>
    <property type="project" value="InterPro"/>
</dbReference>
<keyword evidence="8" id="KW-0408">Iron</keyword>
<dbReference type="AlphaFoldDB" id="A0A0J8VFS7"/>
<dbReference type="InterPro" id="IPR017871">
    <property type="entry name" value="ABC_transporter-like_CS"/>
</dbReference>
<dbReference type="GO" id="GO:0005524">
    <property type="term" value="F:ATP binding"/>
    <property type="evidence" value="ECO:0007669"/>
    <property type="project" value="UniProtKB-KW"/>
</dbReference>
<evidence type="ECO:0000256" key="9">
    <source>
        <dbReference type="ARBA" id="ARBA00023065"/>
    </source>
</evidence>
<evidence type="ECO:0000259" key="11">
    <source>
        <dbReference type="PROSITE" id="PS50893"/>
    </source>
</evidence>
<dbReference type="SUPFAM" id="SSF52540">
    <property type="entry name" value="P-loop containing nucleoside triphosphate hydrolases"/>
    <property type="match status" value="1"/>
</dbReference>
<reference evidence="12 13" key="1">
    <citation type="submission" date="2018-01" db="EMBL/GenBank/DDBJ databases">
        <title>Whole genome sequencing of Histamine producing bacteria.</title>
        <authorList>
            <person name="Butler K."/>
        </authorList>
    </citation>
    <scope>NUCLEOTIDE SEQUENCE [LARGE SCALE GENOMIC DNA]</scope>
    <source>
        <strain evidence="12 13">DSM 24669</strain>
    </source>
</reference>
<comment type="subcellular location">
    <subcellularLocation>
        <location evidence="1">Cell membrane</location>
        <topology evidence="1">Peripheral membrane protein</topology>
    </subcellularLocation>
</comment>
<name>A0A0J8VFS7_9GAMM</name>
<dbReference type="FunFam" id="3.40.50.300:FF:000134">
    <property type="entry name" value="Iron-enterobactin ABC transporter ATP-binding protein"/>
    <property type="match status" value="1"/>
</dbReference>
<dbReference type="STRING" id="680026.AB733_03300"/>
<evidence type="ECO:0000256" key="3">
    <source>
        <dbReference type="ARBA" id="ARBA00022448"/>
    </source>
</evidence>
<evidence type="ECO:0000256" key="10">
    <source>
        <dbReference type="ARBA" id="ARBA00023136"/>
    </source>
</evidence>
<dbReference type="EMBL" id="PYLZ01000003">
    <property type="protein sequence ID" value="PSW25631.1"/>
    <property type="molecule type" value="Genomic_DNA"/>
</dbReference>
<dbReference type="PROSITE" id="PS00211">
    <property type="entry name" value="ABC_TRANSPORTER_1"/>
    <property type="match status" value="1"/>
</dbReference>
<evidence type="ECO:0000256" key="2">
    <source>
        <dbReference type="ARBA" id="ARBA00005417"/>
    </source>
</evidence>
<evidence type="ECO:0000313" key="13">
    <source>
        <dbReference type="Proteomes" id="UP000240481"/>
    </source>
</evidence>
<comment type="similarity">
    <text evidence="2">Belongs to the ABC transporter superfamily.</text>
</comment>
<evidence type="ECO:0000313" key="12">
    <source>
        <dbReference type="EMBL" id="PSW25631.1"/>
    </source>
</evidence>
<organism evidence="12 13">
    <name type="scientific">Photobacterium swingsii</name>
    <dbReference type="NCBI Taxonomy" id="680026"/>
    <lineage>
        <taxon>Bacteria</taxon>
        <taxon>Pseudomonadati</taxon>
        <taxon>Pseudomonadota</taxon>
        <taxon>Gammaproteobacteria</taxon>
        <taxon>Vibrionales</taxon>
        <taxon>Vibrionaceae</taxon>
        <taxon>Photobacterium</taxon>
    </lineage>
</organism>
<accession>A0A0J8VFS7</accession>